<keyword evidence="8 11" id="KW-1133">Transmembrane helix</keyword>
<evidence type="ECO:0000256" key="9">
    <source>
        <dbReference type="ARBA" id="ARBA00023055"/>
    </source>
</evidence>
<name>A0A0S4LR61_9BACT</name>
<feature type="domain" description="ABC transporter" evidence="12">
    <location>
        <begin position="338"/>
        <end position="573"/>
    </location>
</feature>
<sequence length="584" mass="64257">MSGIARFKRLMSYVKPYRLRFYAAFVCSGLVAVLSGVYAWLARPVLDGIFIEKNEQLLLVLPLAILGVAVLKALFSYGVGYLMAYVGNRVVADIRQELFQRLMRLSIGFHDANTSGRLVSRVVNDVGLMANAASSVVKDIFQNCLTFVAMVGVILYQNWRLAGLSLIVIPLSALTMVRVGQRLKRLAASGQEQMGDMSSTLQEIFSGIRMVKAFGREDAEAERFGGRNRKVLATTLKSNQVWSIGHSQMEVIGVIGVATIIWYGGYLVIHEMMTPGAFFSFLAAMFMAYTPIKKLSGANNLIQQALAAADRVFDVLDLETEQSRNRGTVSLSGINRAIEFQGVSLRYENQSVPALADIDLSIKPGEVVALVGSSGSGKTTLVSLLPRFYEPTAGSIFLDGIPLTSYELQSLRSHIGIVSQEIFLFDDTVRNNIAFGRSDANPFDVEQAAKLAYAHDFILRLPKGYDTIIGERGVKLSGGERQRLAIARAILRDPPLLILDEATSALDTESERIVQLALANLMKNRTTLVVAHRLSTIQSADRIIVLERGAIVEMGSHDELLRRGGVYRRLHALQFQDVTSPHYS</sequence>
<dbReference type="InterPro" id="IPR027417">
    <property type="entry name" value="P-loop_NTPase"/>
</dbReference>
<keyword evidence="3" id="KW-1003">Cell membrane</keyword>
<dbReference type="EMBL" id="CZPZ01000036">
    <property type="protein sequence ID" value="CUS40001.1"/>
    <property type="molecule type" value="Genomic_DNA"/>
</dbReference>
<dbReference type="InterPro" id="IPR039421">
    <property type="entry name" value="Type_1_exporter"/>
</dbReference>
<dbReference type="SUPFAM" id="SSF52540">
    <property type="entry name" value="P-loop containing nucleoside triphosphate hydrolases"/>
    <property type="match status" value="1"/>
</dbReference>
<comment type="subcellular location">
    <subcellularLocation>
        <location evidence="1">Cell membrane</location>
        <topology evidence="1">Multi-pass membrane protein</topology>
    </subcellularLocation>
</comment>
<dbReference type="InterPro" id="IPR036640">
    <property type="entry name" value="ABC1_TM_sf"/>
</dbReference>
<dbReference type="Pfam" id="PF00005">
    <property type="entry name" value="ABC_tran"/>
    <property type="match status" value="1"/>
</dbReference>
<dbReference type="Proteomes" id="UP000198736">
    <property type="component" value="Unassembled WGS sequence"/>
</dbReference>
<dbReference type="InterPro" id="IPR017871">
    <property type="entry name" value="ABC_transporter-like_CS"/>
</dbReference>
<organism evidence="14 15">
    <name type="scientific">Candidatus Nitrospira nitrificans</name>
    <dbReference type="NCBI Taxonomy" id="1742973"/>
    <lineage>
        <taxon>Bacteria</taxon>
        <taxon>Pseudomonadati</taxon>
        <taxon>Nitrospirota</taxon>
        <taxon>Nitrospiria</taxon>
        <taxon>Nitrospirales</taxon>
        <taxon>Nitrospiraceae</taxon>
        <taxon>Nitrospira</taxon>
    </lineage>
</organism>
<dbReference type="GO" id="GO:0015421">
    <property type="term" value="F:ABC-type oligopeptide transporter activity"/>
    <property type="evidence" value="ECO:0007669"/>
    <property type="project" value="TreeGrafter"/>
</dbReference>
<evidence type="ECO:0000256" key="10">
    <source>
        <dbReference type="ARBA" id="ARBA00023136"/>
    </source>
</evidence>
<dbReference type="Gene3D" id="1.20.1560.10">
    <property type="entry name" value="ABC transporter type 1, transmembrane domain"/>
    <property type="match status" value="1"/>
</dbReference>
<evidence type="ECO:0000256" key="5">
    <source>
        <dbReference type="ARBA" id="ARBA00022741"/>
    </source>
</evidence>
<evidence type="ECO:0000256" key="8">
    <source>
        <dbReference type="ARBA" id="ARBA00022989"/>
    </source>
</evidence>
<dbReference type="InterPro" id="IPR011917">
    <property type="entry name" value="ABC_transpr_lipidA"/>
</dbReference>
<reference evidence="15" key="1">
    <citation type="submission" date="2015-10" db="EMBL/GenBank/DDBJ databases">
        <authorList>
            <person name="Luecker S."/>
            <person name="Luecker S."/>
        </authorList>
    </citation>
    <scope>NUCLEOTIDE SEQUENCE [LARGE SCALE GENOMIC DNA]</scope>
</reference>
<keyword evidence="14" id="KW-0378">Hydrolase</keyword>
<dbReference type="CDD" id="cd03251">
    <property type="entry name" value="ABCC_MsbA"/>
    <property type="match status" value="1"/>
</dbReference>
<feature type="transmembrane region" description="Helical" evidence="11">
    <location>
        <begin position="251"/>
        <end position="269"/>
    </location>
</feature>
<dbReference type="STRING" id="1742973.COMA2_90180"/>
<evidence type="ECO:0000256" key="1">
    <source>
        <dbReference type="ARBA" id="ARBA00004651"/>
    </source>
</evidence>
<evidence type="ECO:0000259" key="13">
    <source>
        <dbReference type="PROSITE" id="PS50929"/>
    </source>
</evidence>
<dbReference type="RefSeq" id="WP_090902593.1">
    <property type="nucleotide sequence ID" value="NZ_CZPZ01000036.1"/>
</dbReference>
<keyword evidence="2" id="KW-0813">Transport</keyword>
<evidence type="ECO:0000256" key="7">
    <source>
        <dbReference type="ARBA" id="ARBA00022967"/>
    </source>
</evidence>
<dbReference type="GO" id="GO:0034040">
    <property type="term" value="F:ATPase-coupled lipid transmembrane transporter activity"/>
    <property type="evidence" value="ECO:0007669"/>
    <property type="project" value="InterPro"/>
</dbReference>
<keyword evidence="9" id="KW-0445">Lipid transport</keyword>
<dbReference type="OrthoDB" id="9806127at2"/>
<evidence type="ECO:0000256" key="4">
    <source>
        <dbReference type="ARBA" id="ARBA00022692"/>
    </source>
</evidence>
<evidence type="ECO:0000256" key="3">
    <source>
        <dbReference type="ARBA" id="ARBA00022475"/>
    </source>
</evidence>
<gene>
    <name evidence="14" type="primary">msbA</name>
    <name evidence="14" type="ORF">COMA2_90180</name>
</gene>
<dbReference type="InterPro" id="IPR003593">
    <property type="entry name" value="AAA+_ATPase"/>
</dbReference>
<keyword evidence="4 11" id="KW-0812">Transmembrane</keyword>
<dbReference type="NCBIfam" id="TIGR02203">
    <property type="entry name" value="MsbA_lipidA"/>
    <property type="match status" value="1"/>
</dbReference>
<dbReference type="GO" id="GO:0005524">
    <property type="term" value="F:ATP binding"/>
    <property type="evidence" value="ECO:0007669"/>
    <property type="project" value="UniProtKB-KW"/>
</dbReference>
<dbReference type="GO" id="GO:0005886">
    <property type="term" value="C:plasma membrane"/>
    <property type="evidence" value="ECO:0007669"/>
    <property type="project" value="UniProtKB-SubCell"/>
</dbReference>
<dbReference type="Gene3D" id="3.40.50.300">
    <property type="entry name" value="P-loop containing nucleotide triphosphate hydrolases"/>
    <property type="match status" value="1"/>
</dbReference>
<dbReference type="FunFam" id="3.40.50.300:FF:000221">
    <property type="entry name" value="Multidrug ABC transporter ATP-binding protein"/>
    <property type="match status" value="1"/>
</dbReference>
<feature type="domain" description="ABC transmembrane type-1" evidence="13">
    <location>
        <begin position="23"/>
        <end position="304"/>
    </location>
</feature>
<dbReference type="InterPro" id="IPR011527">
    <property type="entry name" value="ABC1_TM_dom"/>
</dbReference>
<dbReference type="PROSITE" id="PS00211">
    <property type="entry name" value="ABC_TRANSPORTER_1"/>
    <property type="match status" value="1"/>
</dbReference>
<evidence type="ECO:0000256" key="6">
    <source>
        <dbReference type="ARBA" id="ARBA00022840"/>
    </source>
</evidence>
<accession>A0A0S4LR61</accession>
<dbReference type="AlphaFoldDB" id="A0A0S4LR61"/>
<dbReference type="PROSITE" id="PS50929">
    <property type="entry name" value="ABC_TM1F"/>
    <property type="match status" value="1"/>
</dbReference>
<dbReference type="SMART" id="SM00382">
    <property type="entry name" value="AAA"/>
    <property type="match status" value="1"/>
</dbReference>
<evidence type="ECO:0000313" key="15">
    <source>
        <dbReference type="Proteomes" id="UP000198736"/>
    </source>
</evidence>
<protein>
    <submittedName>
        <fullName evidence="14">Lipid A export ATP-binding/permease protein MsbA</fullName>
        <ecNumber evidence="14">3.6.3.-</ecNumber>
    </submittedName>
</protein>
<keyword evidence="15" id="KW-1185">Reference proteome</keyword>
<keyword evidence="6 14" id="KW-0067">ATP-binding</keyword>
<keyword evidence="10 11" id="KW-0472">Membrane</keyword>
<proteinExistence type="predicted"/>
<evidence type="ECO:0000256" key="2">
    <source>
        <dbReference type="ARBA" id="ARBA00022448"/>
    </source>
</evidence>
<dbReference type="PROSITE" id="PS50893">
    <property type="entry name" value="ABC_TRANSPORTER_2"/>
    <property type="match status" value="1"/>
</dbReference>
<dbReference type="GO" id="GO:0016887">
    <property type="term" value="F:ATP hydrolysis activity"/>
    <property type="evidence" value="ECO:0007669"/>
    <property type="project" value="InterPro"/>
</dbReference>
<dbReference type="CDD" id="cd18552">
    <property type="entry name" value="ABC_6TM_MsbA_like"/>
    <property type="match status" value="1"/>
</dbReference>
<feature type="transmembrane region" description="Helical" evidence="11">
    <location>
        <begin position="61"/>
        <end position="86"/>
    </location>
</feature>
<feature type="transmembrane region" description="Helical" evidence="11">
    <location>
        <begin position="21"/>
        <end position="41"/>
    </location>
</feature>
<keyword evidence="5" id="KW-0547">Nucleotide-binding</keyword>
<dbReference type="SUPFAM" id="SSF90123">
    <property type="entry name" value="ABC transporter transmembrane region"/>
    <property type="match status" value="1"/>
</dbReference>
<evidence type="ECO:0000313" key="14">
    <source>
        <dbReference type="EMBL" id="CUS40001.1"/>
    </source>
</evidence>
<dbReference type="PANTHER" id="PTHR43394">
    <property type="entry name" value="ATP-DEPENDENT PERMEASE MDL1, MITOCHONDRIAL"/>
    <property type="match status" value="1"/>
</dbReference>
<evidence type="ECO:0000256" key="11">
    <source>
        <dbReference type="SAM" id="Phobius"/>
    </source>
</evidence>
<dbReference type="PANTHER" id="PTHR43394:SF1">
    <property type="entry name" value="ATP-BINDING CASSETTE SUB-FAMILY B MEMBER 10, MITOCHONDRIAL"/>
    <property type="match status" value="1"/>
</dbReference>
<dbReference type="EC" id="3.6.3.-" evidence="14"/>
<dbReference type="Pfam" id="PF00664">
    <property type="entry name" value="ABC_membrane"/>
    <property type="match status" value="1"/>
</dbReference>
<dbReference type="InterPro" id="IPR003439">
    <property type="entry name" value="ABC_transporter-like_ATP-bd"/>
</dbReference>
<evidence type="ECO:0000259" key="12">
    <source>
        <dbReference type="PROSITE" id="PS50893"/>
    </source>
</evidence>
<keyword evidence="7" id="KW-1278">Translocase</keyword>